<dbReference type="Proteomes" id="UP000663419">
    <property type="component" value="Chromosome 1"/>
</dbReference>
<accession>A0A8A1L778</accession>
<dbReference type="AlphaFoldDB" id="A0A8A1L778"/>
<protein>
    <submittedName>
        <fullName evidence="1">Uncharacterized protein</fullName>
    </submittedName>
</protein>
<dbReference type="VEuPathDB" id="FungiDB:I7I53_09840"/>
<gene>
    <name evidence="1" type="ORF">I7I53_09840</name>
</gene>
<dbReference type="EMBL" id="CP069102">
    <property type="protein sequence ID" value="QSS49480.1"/>
    <property type="molecule type" value="Genomic_DNA"/>
</dbReference>
<evidence type="ECO:0000313" key="2">
    <source>
        <dbReference type="Proteomes" id="UP000663419"/>
    </source>
</evidence>
<proteinExistence type="predicted"/>
<sequence>MNDTKNLAGCLFRGLVIFPVHDPRLLESMYARAPLHNNFSFSFHTYKLHIFSQGAPILSKTHMNK</sequence>
<name>A0A8A1L778_AJEC8</name>
<organism evidence="1 2">
    <name type="scientific">Ajellomyces capsulatus (strain H88)</name>
    <name type="common">Darling's disease fungus</name>
    <name type="synonym">Histoplasma capsulatum</name>
    <dbReference type="NCBI Taxonomy" id="544711"/>
    <lineage>
        <taxon>Eukaryota</taxon>
        <taxon>Fungi</taxon>
        <taxon>Dikarya</taxon>
        <taxon>Ascomycota</taxon>
        <taxon>Pezizomycotina</taxon>
        <taxon>Eurotiomycetes</taxon>
        <taxon>Eurotiomycetidae</taxon>
        <taxon>Onygenales</taxon>
        <taxon>Ajellomycetaceae</taxon>
        <taxon>Histoplasma</taxon>
    </lineage>
</organism>
<reference evidence="1" key="1">
    <citation type="submission" date="2021-01" db="EMBL/GenBank/DDBJ databases">
        <title>Chromosome-level genome assembly of a human fungal pathogen reveals clustering of transcriptionally co-regulated genes.</title>
        <authorList>
            <person name="Voorhies M."/>
            <person name="Cohen S."/>
            <person name="Shea T.P."/>
            <person name="Petrus S."/>
            <person name="Munoz J.F."/>
            <person name="Poplawski S."/>
            <person name="Goldman W.E."/>
            <person name="Michael T."/>
            <person name="Cuomo C.A."/>
            <person name="Sil A."/>
            <person name="Beyhan S."/>
        </authorList>
    </citation>
    <scope>NUCLEOTIDE SEQUENCE</scope>
    <source>
        <strain evidence="1">H88</strain>
    </source>
</reference>
<evidence type="ECO:0000313" key="1">
    <source>
        <dbReference type="EMBL" id="QSS49480.1"/>
    </source>
</evidence>